<feature type="region of interest" description="Disordered" evidence="1">
    <location>
        <begin position="331"/>
        <end position="358"/>
    </location>
</feature>
<dbReference type="OrthoDB" id="4711350at2"/>
<sequence>MDSSMWHEYCIAADPLEPEALSLRRWRSLTDRERRERARQLNRWLARLYLRTPELDKIDAWLTELVDDNDDGGLGAKQVAALDGVNFAGKSTFLVRWARRHYLSRITDYETDRRGRPVSHTVPGIEEDVSPVVWTNLQSKSKQAKVDSAHLNFFDLPGDGLEREVTYRAIKTLKRHGARVVIIDDIHFLKTARAADAQEVLDHIKHIITEIGNFGATLIIAGANLRDIDLMVDPQIRGRLESRTIPVYAAGSEAEQRQWQGIVRDYETALLPHLPAGKPGMLFTKLAGELHYRTQGYLGDLRTLVRKAAFAATLDGSHAIRRTHIDEVTLGDRAEADKTAKSAKTAEPRPVSPSAARN</sequence>
<evidence type="ECO:0000313" key="3">
    <source>
        <dbReference type="Proteomes" id="UP000240988"/>
    </source>
</evidence>
<organism evidence="2 3">
    <name type="scientific">Mycobacterium rhizamassiliense</name>
    <dbReference type="NCBI Taxonomy" id="1841860"/>
    <lineage>
        <taxon>Bacteria</taxon>
        <taxon>Bacillati</taxon>
        <taxon>Actinomycetota</taxon>
        <taxon>Actinomycetes</taxon>
        <taxon>Mycobacteriales</taxon>
        <taxon>Mycobacteriaceae</taxon>
        <taxon>Mycobacterium</taxon>
    </lineage>
</organism>
<evidence type="ECO:0000313" key="2">
    <source>
        <dbReference type="EMBL" id="SPM33775.1"/>
    </source>
</evidence>
<protein>
    <submittedName>
        <fullName evidence="2">Bacteriophage DNA transposition protein, AAA+ family ATPase</fullName>
    </submittedName>
</protein>
<dbReference type="AlphaFoldDB" id="A0A2U3NQT1"/>
<evidence type="ECO:0000256" key="1">
    <source>
        <dbReference type="SAM" id="MobiDB-lite"/>
    </source>
</evidence>
<dbReference type="InterPro" id="IPR008868">
    <property type="entry name" value="TniB"/>
</dbReference>
<dbReference type="Pfam" id="PF05621">
    <property type="entry name" value="TniB"/>
    <property type="match status" value="1"/>
</dbReference>
<dbReference type="Proteomes" id="UP000240988">
    <property type="component" value="Unassembled WGS sequence"/>
</dbReference>
<gene>
    <name evidence="2" type="ORF">MRAB57_1579</name>
</gene>
<name>A0A2U3NQT1_9MYCO</name>
<proteinExistence type="predicted"/>
<dbReference type="SUPFAM" id="SSF52540">
    <property type="entry name" value="P-loop containing nucleoside triphosphate hydrolases"/>
    <property type="match status" value="1"/>
</dbReference>
<feature type="compositionally biased region" description="Basic and acidic residues" evidence="1">
    <location>
        <begin position="331"/>
        <end position="347"/>
    </location>
</feature>
<dbReference type="EMBL" id="FUFA01000002">
    <property type="protein sequence ID" value="SPM33775.1"/>
    <property type="molecule type" value="Genomic_DNA"/>
</dbReference>
<dbReference type="RefSeq" id="WP_077087084.1">
    <property type="nucleotide sequence ID" value="NZ_LT721901.1"/>
</dbReference>
<accession>A0A2U3NQT1</accession>
<keyword evidence="3" id="KW-1185">Reference proteome</keyword>
<reference evidence="2 3" key="1">
    <citation type="submission" date="2017-01" db="EMBL/GenBank/DDBJ databases">
        <authorList>
            <consortium name="Urmite Genomes"/>
        </authorList>
    </citation>
    <scope>NUCLEOTIDE SEQUENCE [LARGE SCALE GENOMIC DNA]</scope>
    <source>
        <strain evidence="2 3">AB57</strain>
    </source>
</reference>
<dbReference type="STRING" id="1841860.GCA_900157375_01580"/>
<dbReference type="InterPro" id="IPR027417">
    <property type="entry name" value="P-loop_NTPase"/>
</dbReference>